<sequence length="86" mass="9443">MAMHLGIALGDSHITGISSCWRSKSPFMAKILRYFSIHGLWPNPQSQGNANADHPGDVLAKSTSTREIAIKKYFGHTIGISMDICR</sequence>
<dbReference type="GO" id="GO:0003723">
    <property type="term" value="F:RNA binding"/>
    <property type="evidence" value="ECO:0007669"/>
    <property type="project" value="InterPro"/>
</dbReference>
<evidence type="ECO:0000313" key="1">
    <source>
        <dbReference type="EMBL" id="KAF5192498.1"/>
    </source>
</evidence>
<name>A0A7J6W6U0_THATH</name>
<gene>
    <name evidence="1" type="ORF">FRX31_017915</name>
</gene>
<accession>A0A7J6W6U0</accession>
<reference evidence="1 2" key="1">
    <citation type="submission" date="2020-06" db="EMBL/GenBank/DDBJ databases">
        <title>Transcriptomic and genomic resources for Thalictrum thalictroides and T. hernandezii: Facilitating candidate gene discovery in an emerging model plant lineage.</title>
        <authorList>
            <person name="Arias T."/>
            <person name="Riano-Pachon D.M."/>
            <person name="Di Stilio V.S."/>
        </authorList>
    </citation>
    <scope>NUCLEOTIDE SEQUENCE [LARGE SCALE GENOMIC DNA]</scope>
    <source>
        <strain evidence="2">cv. WT478/WT964</strain>
        <tissue evidence="1">Leaves</tissue>
    </source>
</reference>
<dbReference type="GO" id="GO:0033897">
    <property type="term" value="F:ribonuclease T2 activity"/>
    <property type="evidence" value="ECO:0007669"/>
    <property type="project" value="InterPro"/>
</dbReference>
<dbReference type="InterPro" id="IPR018188">
    <property type="entry name" value="RNase_T2_His_AS_1"/>
</dbReference>
<organism evidence="1 2">
    <name type="scientific">Thalictrum thalictroides</name>
    <name type="common">Rue-anemone</name>
    <name type="synonym">Anemone thalictroides</name>
    <dbReference type="NCBI Taxonomy" id="46969"/>
    <lineage>
        <taxon>Eukaryota</taxon>
        <taxon>Viridiplantae</taxon>
        <taxon>Streptophyta</taxon>
        <taxon>Embryophyta</taxon>
        <taxon>Tracheophyta</taxon>
        <taxon>Spermatophyta</taxon>
        <taxon>Magnoliopsida</taxon>
        <taxon>Ranunculales</taxon>
        <taxon>Ranunculaceae</taxon>
        <taxon>Thalictroideae</taxon>
        <taxon>Thalictrum</taxon>
    </lineage>
</organism>
<comment type="caution">
    <text evidence="1">The sequence shown here is derived from an EMBL/GenBank/DDBJ whole genome shotgun (WGS) entry which is preliminary data.</text>
</comment>
<proteinExistence type="predicted"/>
<dbReference type="AlphaFoldDB" id="A0A7J6W6U0"/>
<feature type="non-terminal residue" evidence="1">
    <location>
        <position position="1"/>
    </location>
</feature>
<dbReference type="PROSITE" id="PS00530">
    <property type="entry name" value="RNASE_T2_1"/>
    <property type="match status" value="1"/>
</dbReference>
<protein>
    <submittedName>
        <fullName evidence="1">Uncharacterized protein</fullName>
    </submittedName>
</protein>
<dbReference type="EMBL" id="JABWDY010021258">
    <property type="protein sequence ID" value="KAF5192498.1"/>
    <property type="molecule type" value="Genomic_DNA"/>
</dbReference>
<dbReference type="Proteomes" id="UP000554482">
    <property type="component" value="Unassembled WGS sequence"/>
</dbReference>
<keyword evidence="2" id="KW-1185">Reference proteome</keyword>
<evidence type="ECO:0000313" key="2">
    <source>
        <dbReference type="Proteomes" id="UP000554482"/>
    </source>
</evidence>
<dbReference type="InterPro" id="IPR036430">
    <property type="entry name" value="RNase_T2-like_sf"/>
</dbReference>
<dbReference type="SUPFAM" id="SSF55895">
    <property type="entry name" value="Ribonuclease Rh-like"/>
    <property type="match status" value="1"/>
</dbReference>